<feature type="binding site" evidence="2">
    <location>
        <position position="65"/>
    </location>
    <ligand>
        <name>substrate</name>
    </ligand>
</feature>
<dbReference type="Pfam" id="PF00300">
    <property type="entry name" value="His_Phos_1"/>
    <property type="match status" value="1"/>
</dbReference>
<reference evidence="3 4" key="1">
    <citation type="submission" date="2018-11" db="EMBL/GenBank/DDBJ databases">
        <title>Complete Genome Sequence of Vbrio mediterranei 117-T6: a Potential Pathogen Bacteria Isolated from the Conchocelis of Pyropia.</title>
        <authorList>
            <person name="Liu Q."/>
        </authorList>
    </citation>
    <scope>NUCLEOTIDE SEQUENCE [LARGE SCALE GENOMIC DNA]</scope>
    <source>
        <strain evidence="3 4">117-T6</strain>
    </source>
</reference>
<accession>A0A3G4V8V6</accession>
<dbReference type="PANTHER" id="PTHR46517">
    <property type="entry name" value="FRUCTOSE-2,6-BISPHOSPHATASE TIGAR"/>
    <property type="match status" value="1"/>
</dbReference>
<dbReference type="GO" id="GO:0045820">
    <property type="term" value="P:negative regulation of glycolytic process"/>
    <property type="evidence" value="ECO:0007669"/>
    <property type="project" value="TreeGrafter"/>
</dbReference>
<dbReference type="EMBL" id="CP033577">
    <property type="protein sequence ID" value="AYV21223.1"/>
    <property type="molecule type" value="Genomic_DNA"/>
</dbReference>
<evidence type="ECO:0000256" key="2">
    <source>
        <dbReference type="PIRSR" id="PIRSR613078-2"/>
    </source>
</evidence>
<dbReference type="PROSITE" id="PS00175">
    <property type="entry name" value="PG_MUTASE"/>
    <property type="match status" value="1"/>
</dbReference>
<dbReference type="GO" id="GO:0004331">
    <property type="term" value="F:fructose-2,6-bisphosphate 2-phosphatase activity"/>
    <property type="evidence" value="ECO:0007669"/>
    <property type="project" value="TreeGrafter"/>
</dbReference>
<dbReference type="Gene3D" id="3.40.50.1240">
    <property type="entry name" value="Phosphoglycerate mutase-like"/>
    <property type="match status" value="1"/>
</dbReference>
<dbReference type="SMART" id="SM00855">
    <property type="entry name" value="PGAM"/>
    <property type="match status" value="1"/>
</dbReference>
<evidence type="ECO:0000313" key="4">
    <source>
        <dbReference type="Proteomes" id="UP000279760"/>
    </source>
</evidence>
<dbReference type="InterPro" id="IPR051695">
    <property type="entry name" value="Phosphoglycerate_Mutase"/>
</dbReference>
<dbReference type="GO" id="GO:0043456">
    <property type="term" value="P:regulation of pentose-phosphate shunt"/>
    <property type="evidence" value="ECO:0007669"/>
    <property type="project" value="TreeGrafter"/>
</dbReference>
<evidence type="ECO:0000313" key="3">
    <source>
        <dbReference type="EMBL" id="AYV21223.1"/>
    </source>
</evidence>
<organism evidence="3 4">
    <name type="scientific">Vibrio mediterranei</name>
    <dbReference type="NCBI Taxonomy" id="689"/>
    <lineage>
        <taxon>Bacteria</taxon>
        <taxon>Pseudomonadati</taxon>
        <taxon>Pseudomonadota</taxon>
        <taxon>Gammaproteobacteria</taxon>
        <taxon>Vibrionales</taxon>
        <taxon>Vibrionaceae</taxon>
        <taxon>Vibrio</taxon>
    </lineage>
</organism>
<name>A0A3G4V8V6_9VIBR</name>
<dbReference type="PIRSF" id="PIRSF000709">
    <property type="entry name" value="6PFK_2-Ptase"/>
    <property type="match status" value="1"/>
</dbReference>
<dbReference type="GO" id="GO:0005829">
    <property type="term" value="C:cytosol"/>
    <property type="evidence" value="ECO:0007669"/>
    <property type="project" value="TreeGrafter"/>
</dbReference>
<keyword evidence="1" id="KW-0378">Hydrolase</keyword>
<protein>
    <submittedName>
        <fullName evidence="3">Histidine phosphatase family protein</fullName>
    </submittedName>
</protein>
<dbReference type="InterPro" id="IPR029033">
    <property type="entry name" value="His_PPase_superfam"/>
</dbReference>
<evidence type="ECO:0000256" key="1">
    <source>
        <dbReference type="ARBA" id="ARBA00022801"/>
    </source>
</evidence>
<dbReference type="InterPro" id="IPR013078">
    <property type="entry name" value="His_Pase_superF_clade-1"/>
</dbReference>
<dbReference type="AlphaFoldDB" id="A0A3G4V8V6"/>
<dbReference type="InterPro" id="IPR001345">
    <property type="entry name" value="PG/BPGM_mutase_AS"/>
</dbReference>
<sequence>MMTTDLKVTNIFVLRHGQSEANLQHLVCGQSDYPLTELGRLQAEKACDKLSNIRFDKVYCSPLMRATQTIEPLDLSNIVLVPEIMEVNTGEYSSLTIDELYEKHPQYKYQGLNADLSYPGGESLNSMIRRASSWFDSEKAHWKLGENILIVGHEGTLCAILHDYFNMDVSNYPSFRIPNCGYVKITINSDSQCRVQFLNMD</sequence>
<dbReference type="Proteomes" id="UP000279760">
    <property type="component" value="Chromosome 1"/>
</dbReference>
<dbReference type="CDD" id="cd07067">
    <property type="entry name" value="HP_PGM_like"/>
    <property type="match status" value="1"/>
</dbReference>
<gene>
    <name evidence="3" type="ORF">ECB94_07905</name>
</gene>
<dbReference type="RefSeq" id="WP_124940386.1">
    <property type="nucleotide sequence ID" value="NZ_CP033577.1"/>
</dbReference>
<proteinExistence type="predicted"/>
<feature type="binding site" evidence="2">
    <location>
        <begin position="15"/>
        <end position="22"/>
    </location>
    <ligand>
        <name>substrate</name>
    </ligand>
</feature>
<dbReference type="PANTHER" id="PTHR46517:SF1">
    <property type="entry name" value="FRUCTOSE-2,6-BISPHOSPHATASE TIGAR"/>
    <property type="match status" value="1"/>
</dbReference>
<dbReference type="SUPFAM" id="SSF53254">
    <property type="entry name" value="Phosphoglycerate mutase-like"/>
    <property type="match status" value="1"/>
</dbReference>